<accession>A0A4U3LRD8</accession>
<dbReference type="OrthoDB" id="3387903at2"/>
<comment type="caution">
    <text evidence="1">The sequence shown here is derived from an EMBL/GenBank/DDBJ whole genome shotgun (WGS) entry which is preliminary data.</text>
</comment>
<sequence length="121" mass="13506">MGDAPQVHTRPLTWPFVIEVLQTRLGMWVGRPTYERAIALVIGFDMAQAESINQRLQSRVSERRKTGSISWPSALLEEAIGDEPRMSRDLGPLSPEQDARAIDLLVRELRAVLGDADVEPS</sequence>
<dbReference type="RefSeq" id="WP_137255895.1">
    <property type="nucleotide sequence ID" value="NZ_JBHSPQ010000002.1"/>
</dbReference>
<dbReference type="EMBL" id="SZPZ01000003">
    <property type="protein sequence ID" value="TKK77724.1"/>
    <property type="molecule type" value="Genomic_DNA"/>
</dbReference>
<protein>
    <submittedName>
        <fullName evidence="1">Uncharacterized protein</fullName>
    </submittedName>
</protein>
<keyword evidence="2" id="KW-1185">Reference proteome</keyword>
<proteinExistence type="predicted"/>
<name>A0A4U3LRD8_9ACTN</name>
<dbReference type="AlphaFoldDB" id="A0A4U3LRD8"/>
<gene>
    <name evidence="1" type="ORF">FDA38_21510</name>
</gene>
<organism evidence="1 2">
    <name type="scientific">Kribbella jiaozuonensis</name>
    <dbReference type="NCBI Taxonomy" id="2575441"/>
    <lineage>
        <taxon>Bacteria</taxon>
        <taxon>Bacillati</taxon>
        <taxon>Actinomycetota</taxon>
        <taxon>Actinomycetes</taxon>
        <taxon>Propionibacteriales</taxon>
        <taxon>Kribbellaceae</taxon>
        <taxon>Kribbella</taxon>
    </lineage>
</organism>
<evidence type="ECO:0000313" key="1">
    <source>
        <dbReference type="EMBL" id="TKK77724.1"/>
    </source>
</evidence>
<evidence type="ECO:0000313" key="2">
    <source>
        <dbReference type="Proteomes" id="UP000305836"/>
    </source>
</evidence>
<reference evidence="1 2" key="1">
    <citation type="submission" date="2019-04" db="EMBL/GenBank/DDBJ databases">
        <title>Kribbella sp. NEAU-THZ 27 nov., a novel actinomycete isolated from soil.</title>
        <authorList>
            <person name="Duan L."/>
        </authorList>
    </citation>
    <scope>NUCLEOTIDE SEQUENCE [LARGE SCALE GENOMIC DNA]</scope>
    <source>
        <strain evidence="2">NEAU-THZ27</strain>
    </source>
</reference>
<dbReference type="Proteomes" id="UP000305836">
    <property type="component" value="Unassembled WGS sequence"/>
</dbReference>